<protein>
    <recommendedName>
        <fullName evidence="7">Ion transport domain-containing protein</fullName>
    </recommendedName>
</protein>
<reference evidence="8 9" key="1">
    <citation type="journal article" date="2011" name="Proc. Natl. Acad. Sci. U.S.A.">
        <title>Niche of harmful alga Aureococcus anophagefferens revealed through ecogenomics.</title>
        <authorList>
            <person name="Gobler C.J."/>
            <person name="Berry D.L."/>
            <person name="Dyhrman S.T."/>
            <person name="Wilhelm S.W."/>
            <person name="Salamov A."/>
            <person name="Lobanov A.V."/>
            <person name="Zhang Y."/>
            <person name="Collier J.L."/>
            <person name="Wurch L.L."/>
            <person name="Kustka A.B."/>
            <person name="Dill B.D."/>
            <person name="Shah M."/>
            <person name="VerBerkmoes N.C."/>
            <person name="Kuo A."/>
            <person name="Terry A."/>
            <person name="Pangilinan J."/>
            <person name="Lindquist E.A."/>
            <person name="Lucas S."/>
            <person name="Paulsen I.T."/>
            <person name="Hattenrath-Lehmann T.K."/>
            <person name="Talmage S.C."/>
            <person name="Walker E.A."/>
            <person name="Koch F."/>
            <person name="Burson A.M."/>
            <person name="Marcoval M.A."/>
            <person name="Tang Y.Z."/>
            <person name="Lecleir G.R."/>
            <person name="Coyne K.J."/>
            <person name="Berg G.M."/>
            <person name="Bertrand E.M."/>
            <person name="Saito M.A."/>
            <person name="Gladyshev V.N."/>
            <person name="Grigoriev I.V."/>
        </authorList>
    </citation>
    <scope>NUCLEOTIDE SEQUENCE [LARGE SCALE GENOMIC DNA]</scope>
    <source>
        <strain evidence="9">CCMP 1984</strain>
    </source>
</reference>
<dbReference type="InterPro" id="IPR018490">
    <property type="entry name" value="cNMP-bd_dom_sf"/>
</dbReference>
<dbReference type="GO" id="GO:0042391">
    <property type="term" value="P:regulation of membrane potential"/>
    <property type="evidence" value="ECO:0007669"/>
    <property type="project" value="TreeGrafter"/>
</dbReference>
<dbReference type="KEGG" id="aaf:AURANDRAFT_62747"/>
<dbReference type="PANTHER" id="PTHR10217">
    <property type="entry name" value="VOLTAGE AND LIGAND GATED POTASSIUM CHANNEL"/>
    <property type="match status" value="1"/>
</dbReference>
<keyword evidence="9" id="KW-1185">Reference proteome</keyword>
<evidence type="ECO:0000256" key="5">
    <source>
        <dbReference type="SAM" id="MobiDB-lite"/>
    </source>
</evidence>
<feature type="transmembrane region" description="Helical" evidence="6">
    <location>
        <begin position="359"/>
        <end position="381"/>
    </location>
</feature>
<evidence type="ECO:0000313" key="8">
    <source>
        <dbReference type="EMBL" id="EGB10157.1"/>
    </source>
</evidence>
<keyword evidence="3 6" id="KW-1133">Transmembrane helix</keyword>
<dbReference type="EMBL" id="GL833124">
    <property type="protein sequence ID" value="EGB10157.1"/>
    <property type="molecule type" value="Genomic_DNA"/>
</dbReference>
<evidence type="ECO:0000313" key="9">
    <source>
        <dbReference type="Proteomes" id="UP000002729"/>
    </source>
</evidence>
<name>F0Y2W9_AURAN</name>
<dbReference type="Pfam" id="PF00520">
    <property type="entry name" value="Ion_trans"/>
    <property type="match status" value="1"/>
</dbReference>
<dbReference type="Gene3D" id="2.60.120.10">
    <property type="entry name" value="Jelly Rolls"/>
    <property type="match status" value="1"/>
</dbReference>
<dbReference type="GeneID" id="20224035"/>
<dbReference type="Proteomes" id="UP000002729">
    <property type="component" value="Unassembled WGS sequence"/>
</dbReference>
<dbReference type="Gene3D" id="1.10.287.70">
    <property type="match status" value="1"/>
</dbReference>
<comment type="subcellular location">
    <subcellularLocation>
        <location evidence="1">Membrane</location>
        <topology evidence="1">Multi-pass membrane protein</topology>
    </subcellularLocation>
</comment>
<organism evidence="9">
    <name type="scientific">Aureococcus anophagefferens</name>
    <name type="common">Harmful bloom alga</name>
    <dbReference type="NCBI Taxonomy" id="44056"/>
    <lineage>
        <taxon>Eukaryota</taxon>
        <taxon>Sar</taxon>
        <taxon>Stramenopiles</taxon>
        <taxon>Ochrophyta</taxon>
        <taxon>Pelagophyceae</taxon>
        <taxon>Pelagomonadales</taxon>
        <taxon>Pelagomonadaceae</taxon>
        <taxon>Aureococcus</taxon>
    </lineage>
</organism>
<evidence type="ECO:0000256" key="1">
    <source>
        <dbReference type="ARBA" id="ARBA00004141"/>
    </source>
</evidence>
<gene>
    <name evidence="8" type="ORF">AURANDRAFT_62747</name>
</gene>
<dbReference type="InParanoid" id="F0Y2W9"/>
<keyword evidence="2 6" id="KW-0812">Transmembrane</keyword>
<feature type="transmembrane region" description="Helical" evidence="6">
    <location>
        <begin position="263"/>
        <end position="282"/>
    </location>
</feature>
<dbReference type="eggNOG" id="KOG0498">
    <property type="taxonomic scope" value="Eukaryota"/>
</dbReference>
<feature type="transmembrane region" description="Helical" evidence="6">
    <location>
        <begin position="303"/>
        <end position="325"/>
    </location>
</feature>
<dbReference type="InterPro" id="IPR014710">
    <property type="entry name" value="RmlC-like_jellyroll"/>
</dbReference>
<evidence type="ECO:0000256" key="4">
    <source>
        <dbReference type="ARBA" id="ARBA00023136"/>
    </source>
</evidence>
<dbReference type="SUPFAM" id="SSF81324">
    <property type="entry name" value="Voltage-gated potassium channels"/>
    <property type="match status" value="1"/>
</dbReference>
<dbReference type="InterPro" id="IPR005821">
    <property type="entry name" value="Ion_trans_dom"/>
</dbReference>
<proteinExistence type="predicted"/>
<dbReference type="SUPFAM" id="SSF51206">
    <property type="entry name" value="cAMP-binding domain-like"/>
    <property type="match status" value="1"/>
</dbReference>
<dbReference type="PANTHER" id="PTHR10217:SF435">
    <property type="entry name" value="POTASSIUM VOLTAGE-GATED CHANNEL PROTEIN EAG"/>
    <property type="match status" value="1"/>
</dbReference>
<accession>F0Y2W9</accession>
<feature type="compositionally biased region" description="Low complexity" evidence="5">
    <location>
        <begin position="57"/>
        <end position="70"/>
    </location>
</feature>
<dbReference type="RefSeq" id="XP_009034982.1">
    <property type="nucleotide sequence ID" value="XM_009036734.1"/>
</dbReference>
<feature type="region of interest" description="Disordered" evidence="5">
    <location>
        <begin position="1"/>
        <end position="70"/>
    </location>
</feature>
<feature type="transmembrane region" description="Helical" evidence="6">
    <location>
        <begin position="418"/>
        <end position="442"/>
    </location>
</feature>
<dbReference type="GO" id="GO:0005249">
    <property type="term" value="F:voltage-gated potassium channel activity"/>
    <property type="evidence" value="ECO:0007669"/>
    <property type="project" value="TreeGrafter"/>
</dbReference>
<evidence type="ECO:0000256" key="2">
    <source>
        <dbReference type="ARBA" id="ARBA00022692"/>
    </source>
</evidence>
<sequence length="1339" mass="142821">MAASTASPPPSPSKPDPGYFVGVPASAQTWPGPGGDAGRLSPDMLRAFESARDGDTAPLPAAAPPSSSKGAKALLSMFEPPVTAAPSSKRNPCAPAAPGLQRQNPKQLVPDTAFDALAGRPIGAFRGHVGKLFSSWWTGANAHTYSGAGLPRIASEEWRYRAASPNGAAGAFLSVDDDAPALETGSGPLGPTRLTGRLSSALQESFRGSVRMSSQEVDAMQESFRKRKAKQGALEKGQFPEQKGAMFPVLDPDSDARFSWDCYLMVLIFYVMLVTPFQLSFTNAPTHPKDTFTLGSPSGYNKYIGLWVSNIFVDIAFICDLVLAFNTGFFDHNEGEWVVSRDRIARGARVPGWAYFRSWFWLDFLSVLPYNAIGGGNAGFLKMLKCVRLLKLFRVFKQPRIMARIAARNTMRAGQQAVLKYIAILFFLLHWAACAVRMIGFLTLDGCHAKDNLGDDPAMTCGETILAKYWNRGIWAQYVNALVWALGTLQGGTDATTVAEEVLCLVVGLLGCIVMAFLVGDLCNVVGNMDPVGNDYSLTMDTLNNWFDESQLPVHLRKQLREYMGLAEKSFRDAHNKATLERLSPTLKAVVMHHNLEREVANIPFYAAAVTRAYALQPGRRLSITPSDNFQRGAPRGGERCGQPRTATMIELDSNLEMLVKYDDGETEEEVPVSRVNVHGYRLGPAFERQMDAFIYQHDRFVLALSTHVSTKFFMTGDVMVHANQSLNTEMFIISTGRALVWGDKSANPVFSFTRKSVYDTIGDDICMLTVAGRSPTPRLYSVRSTTTTECSVLDGPPFVETVGNGQFSAFYRGMRKYGAWQLLRYAILRSVRLKQRLGTPFEASLPALGAGACEPDAVKEAAADAVQVLLKKVLATDAGKLEGLAEVAGATLCRSLEAVKQILADPAAAALAEQEAVEKVTASTAPVGSLSMFLERPTYPSGRFYAPNRPSQDQDALANRSCFSLGAEAPRAVPLPPGVNTDGTPCPGGPRQPATNANIPALYLTFPSVEDLEHPGAITAGSLFSRAREAPVTYAPSGMTMSYGSIAAAAPAPPSRLPPLGRLLAAFGAVGAWVVVAGAARSSRFRPTLAAAGAADAVSEPGYAVSRHPVSVDQALEACAALPATPETYRDCPAADTTMWCLRMRSAFKSGAFDPADCDTEMCLSMATSPCAQSCVGADGSFAEAGWFEPCAWDAMVHFDAFCDGTWTPALPAAVGAVKDGDDDAAYAAAKALGADGGNDVDDPDALNKCDAKAFCLACGADDASAESCRAALAPVGGVLASLPWGDGQAWGGAPVVPNRPADAGYADPARRRLGQGGEGGVAVLLNKGDFCGNDERA</sequence>
<evidence type="ECO:0000256" key="3">
    <source>
        <dbReference type="ARBA" id="ARBA00022989"/>
    </source>
</evidence>
<keyword evidence="4 6" id="KW-0472">Membrane</keyword>
<dbReference type="InterPro" id="IPR050818">
    <property type="entry name" value="KCNH_animal-type"/>
</dbReference>
<evidence type="ECO:0000256" key="6">
    <source>
        <dbReference type="SAM" id="Phobius"/>
    </source>
</evidence>
<dbReference type="OrthoDB" id="117861at2759"/>
<feature type="region of interest" description="Disordered" evidence="5">
    <location>
        <begin position="82"/>
        <end position="104"/>
    </location>
</feature>
<dbReference type="GO" id="GO:0005886">
    <property type="term" value="C:plasma membrane"/>
    <property type="evidence" value="ECO:0007669"/>
    <property type="project" value="TreeGrafter"/>
</dbReference>
<evidence type="ECO:0000259" key="7">
    <source>
        <dbReference type="Pfam" id="PF00520"/>
    </source>
</evidence>
<feature type="domain" description="Ion transport" evidence="7">
    <location>
        <begin position="258"/>
        <end position="519"/>
    </location>
</feature>